<dbReference type="Pfam" id="PF11035">
    <property type="entry name" value="SNAPC2"/>
    <property type="match status" value="1"/>
</dbReference>
<dbReference type="PANTHER" id="PTHR15132:SF1">
    <property type="entry name" value="SNRNA-ACTIVATING PROTEIN COMPLEX SUBUNIT 2"/>
    <property type="match status" value="1"/>
</dbReference>
<dbReference type="GO" id="GO:0016251">
    <property type="term" value="F:RNA polymerase II general transcription initiation factor activity"/>
    <property type="evidence" value="ECO:0007669"/>
    <property type="project" value="InterPro"/>
</dbReference>
<feature type="compositionally biased region" description="Basic residues" evidence="1">
    <location>
        <begin position="1"/>
        <end position="13"/>
    </location>
</feature>
<proteinExistence type="predicted"/>
<dbReference type="InterPro" id="IPR021281">
    <property type="entry name" value="SNAPC2"/>
</dbReference>
<feature type="compositionally biased region" description="Low complexity" evidence="1">
    <location>
        <begin position="485"/>
        <end position="496"/>
    </location>
</feature>
<dbReference type="Proteomes" id="UP001153269">
    <property type="component" value="Unassembled WGS sequence"/>
</dbReference>
<dbReference type="GO" id="GO:0016604">
    <property type="term" value="C:nuclear body"/>
    <property type="evidence" value="ECO:0007669"/>
    <property type="project" value="TreeGrafter"/>
</dbReference>
<protein>
    <recommendedName>
        <fullName evidence="4">snRNA-activating protein complex subunit 2</fullName>
    </recommendedName>
</protein>
<feature type="compositionally biased region" description="Polar residues" evidence="1">
    <location>
        <begin position="273"/>
        <end position="298"/>
    </location>
</feature>
<evidence type="ECO:0008006" key="4">
    <source>
        <dbReference type="Google" id="ProtNLM"/>
    </source>
</evidence>
<accession>A0A9N7VVL0</accession>
<dbReference type="AlphaFoldDB" id="A0A9N7VVL0"/>
<evidence type="ECO:0000313" key="3">
    <source>
        <dbReference type="Proteomes" id="UP001153269"/>
    </source>
</evidence>
<feature type="compositionally biased region" description="Polar residues" evidence="1">
    <location>
        <begin position="464"/>
        <end position="477"/>
    </location>
</feature>
<feature type="compositionally biased region" description="Polar residues" evidence="1">
    <location>
        <begin position="223"/>
        <end position="232"/>
    </location>
</feature>
<feature type="region of interest" description="Disordered" evidence="1">
    <location>
        <begin position="1"/>
        <end position="26"/>
    </location>
</feature>
<feature type="region of interest" description="Disordered" evidence="1">
    <location>
        <begin position="212"/>
        <end position="248"/>
    </location>
</feature>
<reference evidence="2" key="1">
    <citation type="submission" date="2020-03" db="EMBL/GenBank/DDBJ databases">
        <authorList>
            <person name="Weist P."/>
        </authorList>
    </citation>
    <scope>NUCLEOTIDE SEQUENCE</scope>
</reference>
<dbReference type="EMBL" id="CADEAL010004283">
    <property type="protein sequence ID" value="CAB1456057.1"/>
    <property type="molecule type" value="Genomic_DNA"/>
</dbReference>
<dbReference type="PANTHER" id="PTHR15132">
    <property type="entry name" value="SNRNA-ACTIVATING PROTEIN COMPLEX SUBUNIT 2"/>
    <property type="match status" value="1"/>
</dbReference>
<organism evidence="2 3">
    <name type="scientific">Pleuronectes platessa</name>
    <name type="common">European plaice</name>
    <dbReference type="NCBI Taxonomy" id="8262"/>
    <lineage>
        <taxon>Eukaryota</taxon>
        <taxon>Metazoa</taxon>
        <taxon>Chordata</taxon>
        <taxon>Craniata</taxon>
        <taxon>Vertebrata</taxon>
        <taxon>Euteleostomi</taxon>
        <taxon>Actinopterygii</taxon>
        <taxon>Neopterygii</taxon>
        <taxon>Teleostei</taxon>
        <taxon>Neoteleostei</taxon>
        <taxon>Acanthomorphata</taxon>
        <taxon>Carangaria</taxon>
        <taxon>Pleuronectiformes</taxon>
        <taxon>Pleuronectoidei</taxon>
        <taxon>Pleuronectidae</taxon>
        <taxon>Pleuronectes</taxon>
    </lineage>
</organism>
<sequence length="523" mass="56886">MKPPPRTRIKPGRIRTPDGSPVDSGRVSQNWKRFERNNLLKALQTLSMTTGGQGDIDYAALRKRVPTRSVAEIHAVVEGLKDKVISSASFYLKNKDEMVRKPIEMWTDMALAVTGSLNDPICRAFSQMLIVSSTEPRTLRNCDPPQDNRLSTEAGRRLGCSIPQRRMLRFSSKGKRPGTNTAHPFVVFKTPAPTIGRAMRLPVSSNVVRLPNIRIPPPQQQPSNAAGTQPAATSHPPGRAEELVPPTTPQLVSQTVIPVTTCSNTTSEMKTVNVGSLVKQPTQQLSKQKPSTISTLKSHSSRPDMPLASSATRLTPLPSTAPSSVKSSTSATSNHPVAPLSTPAAAFPSRVGCASKSANKKTIRTFDVNSNVDFERIYHYMSALHETDDKRPLTPMESAIMLDLLMSLPEELSLLPCTKLHKHLIQMYQRLSSPANSMEGGELFKDPQDGLSAQTGGQDMPACQQITAQPFDSSGVQDSEEPEAAESQSSGTTTSSIQPGKDNEMGFPPLNPFSVPLQLLMRR</sequence>
<dbReference type="GO" id="GO:0009301">
    <property type="term" value="P:snRNA transcription"/>
    <property type="evidence" value="ECO:0007669"/>
    <property type="project" value="InterPro"/>
</dbReference>
<gene>
    <name evidence="2" type="ORF">PLEPLA_LOCUS43838</name>
</gene>
<evidence type="ECO:0000313" key="2">
    <source>
        <dbReference type="EMBL" id="CAB1456057.1"/>
    </source>
</evidence>
<name>A0A9N7VVL0_PLEPL</name>
<evidence type="ECO:0000256" key="1">
    <source>
        <dbReference type="SAM" id="MobiDB-lite"/>
    </source>
</evidence>
<comment type="caution">
    <text evidence="2">The sequence shown here is derived from an EMBL/GenBank/DDBJ whole genome shotgun (WGS) entry which is preliminary data.</text>
</comment>
<feature type="region of interest" description="Disordered" evidence="1">
    <location>
        <begin position="273"/>
        <end position="338"/>
    </location>
</feature>
<feature type="compositionally biased region" description="Low complexity" evidence="1">
    <location>
        <begin position="318"/>
        <end position="333"/>
    </location>
</feature>
<keyword evidence="3" id="KW-1185">Reference proteome</keyword>
<feature type="region of interest" description="Disordered" evidence="1">
    <location>
        <begin position="438"/>
        <end position="523"/>
    </location>
</feature>